<evidence type="ECO:0000259" key="3">
    <source>
        <dbReference type="Pfam" id="PF01464"/>
    </source>
</evidence>
<accession>A0ABS0AIN5</accession>
<dbReference type="CDD" id="cd13401">
    <property type="entry name" value="Slt70-like"/>
    <property type="match status" value="1"/>
</dbReference>
<dbReference type="SUPFAM" id="SSF53955">
    <property type="entry name" value="Lysozyme-like"/>
    <property type="match status" value="1"/>
</dbReference>
<dbReference type="InterPro" id="IPR000189">
    <property type="entry name" value="Transglyc_AS"/>
</dbReference>
<dbReference type="Pfam" id="PF01464">
    <property type="entry name" value="SLT"/>
    <property type="match status" value="1"/>
</dbReference>
<dbReference type="InterPro" id="IPR037061">
    <property type="entry name" value="Lytic_TGlycoase_superhlx_L_sf"/>
</dbReference>
<dbReference type="Gene3D" id="1.25.20.10">
    <property type="entry name" value="Bacterial muramidases"/>
    <property type="match status" value="1"/>
</dbReference>
<feature type="domain" description="Transglycosylase SLT" evidence="3">
    <location>
        <begin position="457"/>
        <end position="568"/>
    </location>
</feature>
<evidence type="ECO:0000313" key="5">
    <source>
        <dbReference type="EMBL" id="MBF5053467.1"/>
    </source>
</evidence>
<dbReference type="InterPro" id="IPR008939">
    <property type="entry name" value="Lytic_TGlycosylase_superhlx_U"/>
</dbReference>
<proteinExistence type="inferred from homology"/>
<name>A0ABS0AIN5_9GAMM</name>
<dbReference type="InterPro" id="IPR008258">
    <property type="entry name" value="Transglycosylase_SLT_dom_1"/>
</dbReference>
<keyword evidence="6" id="KW-1185">Reference proteome</keyword>
<dbReference type="PANTHER" id="PTHR37423">
    <property type="entry name" value="SOLUBLE LYTIC MUREIN TRANSGLYCOSYLASE-RELATED"/>
    <property type="match status" value="1"/>
</dbReference>
<reference evidence="5 6" key="1">
    <citation type="submission" date="2012-09" db="EMBL/GenBank/DDBJ databases">
        <title>Genome Sequence of alkane-degrading Bacterium Alcanivorax venustensis ISO4.</title>
        <authorList>
            <person name="Lai Q."/>
            <person name="Shao Z."/>
        </authorList>
    </citation>
    <scope>NUCLEOTIDE SEQUENCE [LARGE SCALE GENOMIC DNA]</scope>
    <source>
        <strain evidence="5 6">ISO4</strain>
    </source>
</reference>
<dbReference type="InterPro" id="IPR012289">
    <property type="entry name" value="Lytic_TGlycosylase_superhlx_L"/>
</dbReference>
<dbReference type="Gene3D" id="1.10.530.10">
    <property type="match status" value="1"/>
</dbReference>
<comment type="similarity">
    <text evidence="1">Belongs to the transglycosylase Slt family.</text>
</comment>
<dbReference type="SUPFAM" id="SSF48435">
    <property type="entry name" value="Bacterial muramidases"/>
    <property type="match status" value="1"/>
</dbReference>
<dbReference type="Gene3D" id="1.10.1240.20">
    <property type="entry name" value="Lytic transglycosylase, superhelical linker domain"/>
    <property type="match status" value="1"/>
</dbReference>
<dbReference type="PROSITE" id="PS00922">
    <property type="entry name" value="TRANSGLYCOSYLASE"/>
    <property type="match status" value="1"/>
</dbReference>
<dbReference type="PANTHER" id="PTHR37423:SF5">
    <property type="entry name" value="SOLUBLE LYTIC MUREIN TRANSGLYCOSYLASE"/>
    <property type="match status" value="1"/>
</dbReference>
<dbReference type="Pfam" id="PF14718">
    <property type="entry name" value="SLT_L"/>
    <property type="match status" value="1"/>
</dbReference>
<sequence length="626" mass="71246">MASLACADNSDSVFEEALHAARNDDWNGLAQAQKRLSDDHPLQAYLEFHRLRAALPDLSPQRVVEYGERYPDSPLPDDIRQHALVAYAKESRWRDVLKVYDRAPRGTELRCYYLRAQWENGDKGVLPQVRELWLSGSSRPSSCDPLFEAARDQGVIGEQEIWERLLLAFDQGATGLMSYLADMQSGADATAGEWLGRLHRDPERLRELPEGIGDERREQLLSAALRRLAYTDTVRARELFEQESANLGLKDPALRERAAERIAWYSTIRGIEENRQWLDGWLANNGSADTLDQRARRSVIEQRWDELPDWVARLPAAARDDSRWQYWLGRAAEENGDDEAARAHWGRAAGQRNFYGFLAAERLGQAPVFSNASPATDDSAPTQPGLARVALLREIDEPQLAWDEWNWMLWHSSEGQRRKLAQHALQQGWYDLVVQASIQARAWNVLAWRFPAAHRDLFVNAARRHDLDPWLSMAVARRESAFYPHARSPVGAQGLMQLMPGTARKVARDAGQTPPDARQVMDPDINVALGTRYLAELLERFNGNRVLALAAYNAGPHRVDDWLAEEEDAVPADVWIESIPFYETREYVQAVLTYRVLFQGLHGNREQLVLLRPDERGTPYSLAMMD</sequence>
<evidence type="ECO:0000259" key="4">
    <source>
        <dbReference type="Pfam" id="PF14718"/>
    </source>
</evidence>
<dbReference type="EMBL" id="ARXR01000016">
    <property type="protein sequence ID" value="MBF5053467.1"/>
    <property type="molecule type" value="Genomic_DNA"/>
</dbReference>
<organism evidence="5 6">
    <name type="scientific">Alloalcanivorax venustensis ISO4</name>
    <dbReference type="NCBI Taxonomy" id="1177184"/>
    <lineage>
        <taxon>Bacteria</taxon>
        <taxon>Pseudomonadati</taxon>
        <taxon>Pseudomonadota</taxon>
        <taxon>Gammaproteobacteria</taxon>
        <taxon>Oceanospirillales</taxon>
        <taxon>Alcanivoracaceae</taxon>
        <taxon>Alloalcanivorax</taxon>
    </lineage>
</organism>
<comment type="caution">
    <text evidence="5">The sequence shown here is derived from an EMBL/GenBank/DDBJ whole genome shotgun (WGS) entry which is preliminary data.</text>
</comment>
<dbReference type="Proteomes" id="UP000644441">
    <property type="component" value="Unassembled WGS sequence"/>
</dbReference>
<feature type="domain" description="Lytic transglycosylase superhelical linker" evidence="4">
    <location>
        <begin position="382"/>
        <end position="445"/>
    </location>
</feature>
<dbReference type="InterPro" id="IPR023346">
    <property type="entry name" value="Lysozyme-like_dom_sf"/>
</dbReference>
<evidence type="ECO:0000256" key="2">
    <source>
        <dbReference type="ARBA" id="ARBA00022729"/>
    </source>
</evidence>
<protein>
    <submittedName>
        <fullName evidence="5">Lytic transglycosylase</fullName>
    </submittedName>
</protein>
<evidence type="ECO:0000313" key="6">
    <source>
        <dbReference type="Proteomes" id="UP000644441"/>
    </source>
</evidence>
<gene>
    <name evidence="5" type="ORF">ISO4_02069</name>
</gene>
<keyword evidence="2" id="KW-0732">Signal</keyword>
<evidence type="ECO:0000256" key="1">
    <source>
        <dbReference type="ARBA" id="ARBA00007734"/>
    </source>
</evidence>